<dbReference type="PRINTS" id="PR00081">
    <property type="entry name" value="GDHRDH"/>
</dbReference>
<evidence type="ECO:0000256" key="1">
    <source>
        <dbReference type="ARBA" id="ARBA00006484"/>
    </source>
</evidence>
<dbReference type="GO" id="GO:0005811">
    <property type="term" value="C:lipid droplet"/>
    <property type="evidence" value="ECO:0007669"/>
    <property type="project" value="TreeGrafter"/>
</dbReference>
<evidence type="ECO:0000256" key="3">
    <source>
        <dbReference type="ARBA" id="ARBA00023002"/>
    </source>
</evidence>
<dbReference type="GO" id="GO:0006654">
    <property type="term" value="P:phosphatidic acid biosynthetic process"/>
    <property type="evidence" value="ECO:0007669"/>
    <property type="project" value="TreeGrafter"/>
</dbReference>
<reference evidence="5 6" key="1">
    <citation type="journal article" date="2014" name="Genome Biol. Evol.">
        <title>Comparative genomics and transcriptomics analyses reveal divergent lifestyle features of nematode endoparasitic fungus Hirsutella minnesotensis.</title>
        <authorList>
            <person name="Lai Y."/>
            <person name="Liu K."/>
            <person name="Zhang X."/>
            <person name="Zhang X."/>
            <person name="Li K."/>
            <person name="Wang N."/>
            <person name="Shu C."/>
            <person name="Wu Y."/>
            <person name="Wang C."/>
            <person name="Bushley K.E."/>
            <person name="Xiang M."/>
            <person name="Liu X."/>
        </authorList>
    </citation>
    <scope>NUCLEOTIDE SEQUENCE [LARGE SCALE GENOMIC DNA]</scope>
    <source>
        <strain evidence="5 6">3608</strain>
    </source>
</reference>
<organism evidence="5 6">
    <name type="scientific">Hirsutella minnesotensis 3608</name>
    <dbReference type="NCBI Taxonomy" id="1043627"/>
    <lineage>
        <taxon>Eukaryota</taxon>
        <taxon>Fungi</taxon>
        <taxon>Dikarya</taxon>
        <taxon>Ascomycota</taxon>
        <taxon>Pezizomycotina</taxon>
        <taxon>Sordariomycetes</taxon>
        <taxon>Hypocreomycetidae</taxon>
        <taxon>Hypocreales</taxon>
        <taxon>Ophiocordycipitaceae</taxon>
        <taxon>Hirsutella</taxon>
    </lineage>
</organism>
<evidence type="ECO:0000313" key="6">
    <source>
        <dbReference type="Proteomes" id="UP000054481"/>
    </source>
</evidence>
<keyword evidence="6" id="KW-1185">Reference proteome</keyword>
<evidence type="ECO:0000256" key="2">
    <source>
        <dbReference type="ARBA" id="ARBA00022857"/>
    </source>
</evidence>
<dbReference type="GO" id="GO:0000140">
    <property type="term" value="F:acylglycerone-phosphate reductase (NADP+) activity"/>
    <property type="evidence" value="ECO:0007669"/>
    <property type="project" value="TreeGrafter"/>
</dbReference>
<dbReference type="GO" id="GO:0005783">
    <property type="term" value="C:endoplasmic reticulum"/>
    <property type="evidence" value="ECO:0007669"/>
    <property type="project" value="TreeGrafter"/>
</dbReference>
<dbReference type="PANTHER" id="PTHR44169:SF6">
    <property type="entry name" value="NADPH-DEPENDENT 1-ACYLDIHYDROXYACETONE PHOSPHATE REDUCTASE"/>
    <property type="match status" value="1"/>
</dbReference>
<gene>
    <name evidence="5" type="ORF">HIM_04304</name>
</gene>
<evidence type="ECO:0008006" key="7">
    <source>
        <dbReference type="Google" id="ProtNLM"/>
    </source>
</evidence>
<keyword evidence="2" id="KW-0521">NADP</keyword>
<dbReference type="InterPro" id="IPR002347">
    <property type="entry name" value="SDR_fam"/>
</dbReference>
<dbReference type="GO" id="GO:0004806">
    <property type="term" value="F:triacylglycerol lipase activity"/>
    <property type="evidence" value="ECO:0007669"/>
    <property type="project" value="TreeGrafter"/>
</dbReference>
<name>A0A0F8A1H8_9HYPO</name>
<dbReference type="EMBL" id="KQ030512">
    <property type="protein sequence ID" value="KJZ76222.1"/>
    <property type="molecule type" value="Genomic_DNA"/>
</dbReference>
<protein>
    <recommendedName>
        <fullName evidence="7">NADPH-dependent 1-acyldihydroxyacetone phosphate reductase</fullName>
    </recommendedName>
</protein>
<dbReference type="Proteomes" id="UP000054481">
    <property type="component" value="Unassembled WGS sequence"/>
</dbReference>
<dbReference type="PROSITE" id="PS00061">
    <property type="entry name" value="ADH_SHORT"/>
    <property type="match status" value="1"/>
</dbReference>
<dbReference type="AlphaFoldDB" id="A0A0F8A1H8"/>
<dbReference type="SUPFAM" id="SSF51735">
    <property type="entry name" value="NAD(P)-binding Rossmann-fold domains"/>
    <property type="match status" value="1"/>
</dbReference>
<dbReference type="InterPro" id="IPR036291">
    <property type="entry name" value="NAD(P)-bd_dom_sf"/>
</dbReference>
<dbReference type="InterPro" id="IPR020904">
    <property type="entry name" value="Sc_DH/Rdtase_CS"/>
</dbReference>
<dbReference type="GO" id="GO:0019433">
    <property type="term" value="P:triglyceride catabolic process"/>
    <property type="evidence" value="ECO:0007669"/>
    <property type="project" value="TreeGrafter"/>
</dbReference>
<evidence type="ECO:0000256" key="4">
    <source>
        <dbReference type="RuleBase" id="RU000363"/>
    </source>
</evidence>
<proteinExistence type="inferred from homology"/>
<accession>A0A0F8A1H8</accession>
<dbReference type="Gene3D" id="3.40.50.720">
    <property type="entry name" value="NAD(P)-binding Rossmann-like Domain"/>
    <property type="match status" value="1"/>
</dbReference>
<evidence type="ECO:0000313" key="5">
    <source>
        <dbReference type="EMBL" id="KJZ76222.1"/>
    </source>
</evidence>
<comment type="similarity">
    <text evidence="1 4">Belongs to the short-chain dehydrogenases/reductases (SDR) family.</text>
</comment>
<dbReference type="PRINTS" id="PR00080">
    <property type="entry name" value="SDRFAMILY"/>
</dbReference>
<dbReference type="Pfam" id="PF00106">
    <property type="entry name" value="adh_short"/>
    <property type="match status" value="1"/>
</dbReference>
<sequence length="297" mass="32337">MAPSQRTSVLITGCTPGGIGHALALEFHKRGCHVIATARRLDVLKDLEAQGLTILALDVTSQESVDACKDAVTQLTDGRLDILINNAGRPHVIPALDVDIDDARETYETNVIGPMRMVQSMVGLLIPVRGLVINVASASCELPYLFSAVYSATKAALMQYSRVLRMELRPFGVRVMTCMAGTVRSNFASKPERALPAASLYQPVADFYERRLIFSQTTATMPNSVFAEKLVSQALRGEGWLGGWIGGTPDYLWVGGMSTLVFCGTFLPRWLLEGITAVYFQMPQMGSRIGAARQKAH</sequence>
<dbReference type="OrthoDB" id="2102561at2759"/>
<dbReference type="PANTHER" id="PTHR44169">
    <property type="entry name" value="NADPH-DEPENDENT 1-ACYLDIHYDROXYACETONE PHOSPHATE REDUCTASE"/>
    <property type="match status" value="1"/>
</dbReference>
<keyword evidence="3" id="KW-0560">Oxidoreductase</keyword>